<name>A0A0E9WMT2_ANGAN</name>
<sequence>MERGVSAGSNNYTSLGPKEILPQRRFPSSSIFGSLSLPQGAFNGL</sequence>
<evidence type="ECO:0000256" key="1">
    <source>
        <dbReference type="SAM" id="MobiDB-lite"/>
    </source>
</evidence>
<evidence type="ECO:0000313" key="2">
    <source>
        <dbReference type="EMBL" id="JAH90753.1"/>
    </source>
</evidence>
<dbReference type="EMBL" id="GBXM01017824">
    <property type="protein sequence ID" value="JAH90753.1"/>
    <property type="molecule type" value="Transcribed_RNA"/>
</dbReference>
<accession>A0A0E9WMT2</accession>
<protein>
    <submittedName>
        <fullName evidence="2">Uncharacterized protein</fullName>
    </submittedName>
</protein>
<reference evidence="2" key="2">
    <citation type="journal article" date="2015" name="Fish Shellfish Immunol.">
        <title>Early steps in the European eel (Anguilla anguilla)-Vibrio vulnificus interaction in the gills: Role of the RtxA13 toxin.</title>
        <authorList>
            <person name="Callol A."/>
            <person name="Pajuelo D."/>
            <person name="Ebbesson L."/>
            <person name="Teles M."/>
            <person name="MacKenzie S."/>
            <person name="Amaro C."/>
        </authorList>
    </citation>
    <scope>NUCLEOTIDE SEQUENCE</scope>
</reference>
<feature type="region of interest" description="Disordered" evidence="1">
    <location>
        <begin position="1"/>
        <end position="21"/>
    </location>
</feature>
<organism evidence="2">
    <name type="scientific">Anguilla anguilla</name>
    <name type="common">European freshwater eel</name>
    <name type="synonym">Muraena anguilla</name>
    <dbReference type="NCBI Taxonomy" id="7936"/>
    <lineage>
        <taxon>Eukaryota</taxon>
        <taxon>Metazoa</taxon>
        <taxon>Chordata</taxon>
        <taxon>Craniata</taxon>
        <taxon>Vertebrata</taxon>
        <taxon>Euteleostomi</taxon>
        <taxon>Actinopterygii</taxon>
        <taxon>Neopterygii</taxon>
        <taxon>Teleostei</taxon>
        <taxon>Anguilliformes</taxon>
        <taxon>Anguillidae</taxon>
        <taxon>Anguilla</taxon>
    </lineage>
</organism>
<reference evidence="2" key="1">
    <citation type="submission" date="2014-11" db="EMBL/GenBank/DDBJ databases">
        <authorList>
            <person name="Amaro Gonzalez C."/>
        </authorList>
    </citation>
    <scope>NUCLEOTIDE SEQUENCE</scope>
</reference>
<proteinExistence type="predicted"/>
<dbReference type="AlphaFoldDB" id="A0A0E9WMT2"/>